<feature type="domain" description="Helicase C-terminal" evidence="2">
    <location>
        <begin position="345"/>
        <end position="418"/>
    </location>
</feature>
<dbReference type="Gene3D" id="3.40.50.300">
    <property type="entry name" value="P-loop containing nucleotide triphosphate hydrolases"/>
    <property type="match status" value="1"/>
</dbReference>
<dbReference type="Pfam" id="PF00271">
    <property type="entry name" value="Helicase_C"/>
    <property type="match status" value="1"/>
</dbReference>
<evidence type="ECO:0000313" key="4">
    <source>
        <dbReference type="Proteomes" id="UP000186817"/>
    </source>
</evidence>
<proteinExistence type="predicted"/>
<dbReference type="InterPro" id="IPR027417">
    <property type="entry name" value="P-loop_NTPase"/>
</dbReference>
<gene>
    <name evidence="3" type="primary">uvrB</name>
    <name evidence="3" type="ORF">AK812_SmicGene10893</name>
</gene>
<sequence length="427" mass="46367">MLLVLNAYTEEASFFCWVGNFVDETGNLARDAALEAQARCAYHAVCNAYGAAKKQLSRQSPAPERSPCWSALIATAWIAQLQVQMRALGLSSPLQNSGGSVARNATQPSSVEARASTVPDATDASLRTVSPEWTLSLECICWSVVRGGSVMDEVLHLATLTQQDRPIVFAAVSERGSLAPEVAVAVAKQLEEELKKQRKKAAARTGNVKFRNREARDLWMNREARDLRMQEDIEKLKKVLRCPDMFDLYGDLLDPKTLIDLMNVQAHVENGRARSQLLPVDDVGVLNMSATPQEKAGGLLGEKVELDFRPTGILEPAPRSLYCKICGLLGITSPGEQEKEDRPRQEGEQVIISCVTNNQAEARGEAAAVVHGAMDSKKKAAALQEFREGQVDILLGSKGLIEGLDFPSVAMVIVPDADGSGLFRAAP</sequence>
<dbReference type="AlphaFoldDB" id="A0A1Q9EEK9"/>
<reference evidence="3 4" key="1">
    <citation type="submission" date="2016-02" db="EMBL/GenBank/DDBJ databases">
        <title>Genome analysis of coral dinoflagellate symbionts highlights evolutionary adaptations to a symbiotic lifestyle.</title>
        <authorList>
            <person name="Aranda M."/>
            <person name="Li Y."/>
            <person name="Liew Y.J."/>
            <person name="Baumgarten S."/>
            <person name="Simakov O."/>
            <person name="Wilson M."/>
            <person name="Piel J."/>
            <person name="Ashoor H."/>
            <person name="Bougouffa S."/>
            <person name="Bajic V.B."/>
            <person name="Ryu T."/>
            <person name="Ravasi T."/>
            <person name="Bayer T."/>
            <person name="Micklem G."/>
            <person name="Kim H."/>
            <person name="Bhak J."/>
            <person name="Lajeunesse T.C."/>
            <person name="Voolstra C.R."/>
        </authorList>
    </citation>
    <scope>NUCLEOTIDE SEQUENCE [LARGE SCALE GENOMIC DNA]</scope>
    <source>
        <strain evidence="3 4">CCMP2467</strain>
    </source>
</reference>
<dbReference type="SUPFAM" id="SSF52540">
    <property type="entry name" value="P-loop containing nucleoside triphosphate hydrolases"/>
    <property type="match status" value="1"/>
</dbReference>
<feature type="region of interest" description="Disordered" evidence="1">
    <location>
        <begin position="96"/>
        <end position="117"/>
    </location>
</feature>
<comment type="caution">
    <text evidence="3">The sequence shown here is derived from an EMBL/GenBank/DDBJ whole genome shotgun (WGS) entry which is preliminary data.</text>
</comment>
<dbReference type="EMBL" id="LSRX01000173">
    <property type="protein sequence ID" value="OLQ05852.1"/>
    <property type="molecule type" value="Genomic_DNA"/>
</dbReference>
<evidence type="ECO:0000256" key="1">
    <source>
        <dbReference type="SAM" id="MobiDB-lite"/>
    </source>
</evidence>
<feature type="compositionally biased region" description="Polar residues" evidence="1">
    <location>
        <begin position="96"/>
        <end position="110"/>
    </location>
</feature>
<dbReference type="Proteomes" id="UP000186817">
    <property type="component" value="Unassembled WGS sequence"/>
</dbReference>
<protein>
    <submittedName>
        <fullName evidence="3">UvrABC system protein B</fullName>
    </submittedName>
</protein>
<evidence type="ECO:0000313" key="3">
    <source>
        <dbReference type="EMBL" id="OLQ05852.1"/>
    </source>
</evidence>
<keyword evidence="4" id="KW-1185">Reference proteome</keyword>
<accession>A0A1Q9EEK9</accession>
<dbReference type="OrthoDB" id="5408721at2759"/>
<organism evidence="3 4">
    <name type="scientific">Symbiodinium microadriaticum</name>
    <name type="common">Dinoflagellate</name>
    <name type="synonym">Zooxanthella microadriatica</name>
    <dbReference type="NCBI Taxonomy" id="2951"/>
    <lineage>
        <taxon>Eukaryota</taxon>
        <taxon>Sar</taxon>
        <taxon>Alveolata</taxon>
        <taxon>Dinophyceae</taxon>
        <taxon>Suessiales</taxon>
        <taxon>Symbiodiniaceae</taxon>
        <taxon>Symbiodinium</taxon>
    </lineage>
</organism>
<dbReference type="InterPro" id="IPR001650">
    <property type="entry name" value="Helicase_C-like"/>
</dbReference>
<name>A0A1Q9EEK9_SYMMI</name>
<evidence type="ECO:0000259" key="2">
    <source>
        <dbReference type="Pfam" id="PF00271"/>
    </source>
</evidence>